<dbReference type="PANTHER" id="PTHR30504:SF4">
    <property type="entry name" value="GLUCANS BIOSYNTHESIS PROTEIN G"/>
    <property type="match status" value="1"/>
</dbReference>
<gene>
    <name evidence="9" type="ORF">PP769_01535</name>
</gene>
<name>A0AA96GBS2_9BACT</name>
<feature type="chain" id="PRO_5041646961" description="Glucans biosynthesis protein G" evidence="7">
    <location>
        <begin position="22"/>
        <end position="513"/>
    </location>
</feature>
<comment type="subcellular location">
    <subcellularLocation>
        <location evidence="1">Periplasm</location>
    </subcellularLocation>
</comment>
<dbReference type="FunFam" id="2.70.98.10:FF:000001">
    <property type="entry name" value="Glucans biosynthesis protein G"/>
    <property type="match status" value="1"/>
</dbReference>
<evidence type="ECO:0000256" key="2">
    <source>
        <dbReference type="ARBA" id="ARBA00005001"/>
    </source>
</evidence>
<dbReference type="InterPro" id="IPR013783">
    <property type="entry name" value="Ig-like_fold"/>
</dbReference>
<feature type="domain" description="Glucan biosynthesis periplasmic MdoG C-terminal" evidence="8">
    <location>
        <begin position="23"/>
        <end position="500"/>
    </location>
</feature>
<evidence type="ECO:0000256" key="6">
    <source>
        <dbReference type="ARBA" id="ARBA00022764"/>
    </source>
</evidence>
<keyword evidence="5 7" id="KW-0732">Signal</keyword>
<evidence type="ECO:0000256" key="1">
    <source>
        <dbReference type="ARBA" id="ARBA00004418"/>
    </source>
</evidence>
<dbReference type="AlphaFoldDB" id="A0AA96GBS2"/>
<dbReference type="InterPro" id="IPR007444">
    <property type="entry name" value="Glucan_biosyn_MdoG_C"/>
</dbReference>
<dbReference type="Proteomes" id="UP001302719">
    <property type="component" value="Chromosome"/>
</dbReference>
<feature type="signal peptide" evidence="7">
    <location>
        <begin position="1"/>
        <end position="21"/>
    </location>
</feature>
<dbReference type="RefSeq" id="WP_312644351.1">
    <property type="nucleotide sequence ID" value="NZ_CP116967.1"/>
</dbReference>
<protein>
    <recommendedName>
        <fullName evidence="4">Glucans biosynthesis protein G</fullName>
    </recommendedName>
</protein>
<dbReference type="KEGG" id="nall:PP769_01535"/>
<comment type="similarity">
    <text evidence="3">Belongs to the OpgD/OpgG family.</text>
</comment>
<evidence type="ECO:0000313" key="9">
    <source>
        <dbReference type="EMBL" id="WNM58472.1"/>
    </source>
</evidence>
<dbReference type="GO" id="GO:0030246">
    <property type="term" value="F:carbohydrate binding"/>
    <property type="evidence" value="ECO:0007669"/>
    <property type="project" value="InterPro"/>
</dbReference>
<organism evidence="9 10">
    <name type="scientific">Candidatus Nitrospira allomarina</name>
    <dbReference type="NCBI Taxonomy" id="3020900"/>
    <lineage>
        <taxon>Bacteria</taxon>
        <taxon>Pseudomonadati</taxon>
        <taxon>Nitrospirota</taxon>
        <taxon>Nitrospiria</taxon>
        <taxon>Nitrospirales</taxon>
        <taxon>Nitrospiraceae</taxon>
        <taxon>Nitrospira</taxon>
    </lineage>
</organism>
<dbReference type="GO" id="GO:0051274">
    <property type="term" value="P:beta-glucan biosynthetic process"/>
    <property type="evidence" value="ECO:0007669"/>
    <property type="project" value="TreeGrafter"/>
</dbReference>
<evidence type="ECO:0000313" key="10">
    <source>
        <dbReference type="Proteomes" id="UP001302719"/>
    </source>
</evidence>
<dbReference type="SUPFAM" id="SSF81296">
    <property type="entry name" value="E set domains"/>
    <property type="match status" value="1"/>
</dbReference>
<evidence type="ECO:0000259" key="8">
    <source>
        <dbReference type="Pfam" id="PF04349"/>
    </source>
</evidence>
<dbReference type="GO" id="GO:0003824">
    <property type="term" value="F:catalytic activity"/>
    <property type="evidence" value="ECO:0007669"/>
    <property type="project" value="InterPro"/>
</dbReference>
<dbReference type="PANTHER" id="PTHR30504">
    <property type="entry name" value="GLUCANS BIOSYNTHESIS PROTEIN"/>
    <property type="match status" value="1"/>
</dbReference>
<dbReference type="EMBL" id="CP116967">
    <property type="protein sequence ID" value="WNM58472.1"/>
    <property type="molecule type" value="Genomic_DNA"/>
</dbReference>
<dbReference type="PIRSF" id="PIRSF006281">
    <property type="entry name" value="MdoG"/>
    <property type="match status" value="1"/>
</dbReference>
<dbReference type="GO" id="GO:0030288">
    <property type="term" value="C:outer membrane-bounded periplasmic space"/>
    <property type="evidence" value="ECO:0007669"/>
    <property type="project" value="TreeGrafter"/>
</dbReference>
<proteinExistence type="inferred from homology"/>
<dbReference type="SUPFAM" id="SSF74650">
    <property type="entry name" value="Galactose mutarotase-like"/>
    <property type="match status" value="1"/>
</dbReference>
<dbReference type="InterPro" id="IPR014756">
    <property type="entry name" value="Ig_E-set"/>
</dbReference>
<keyword evidence="10" id="KW-1185">Reference proteome</keyword>
<sequence>MRILSAGMVAMFLMFPLHVAAGFTFDQVVQKAKNLADKPYEAPQLVPKIMREISYEAYKGIRFNPDHSLWKESQSNFQVMFLTPGLHYTHPVTINVIDAEGPRPLVFKKSDFVFADPEIEKRVPADVGFAGFKLTFPLKNKNEQNQFLVFAGASYFRGVGKENVFGLAGRGLAIDTGLPSGEVFPSFTEFWLVRPSPDAKEMVVYGLLDSISLTGAYQFTIVPGSQTKMKVRTKLFPRKPIQLLGVAPLTSMFFYGENTPRPAGEWRREVHDSDGLQIHDGLTREWLWRPLMNPANLEMDFFSTDNVQGFGLLQREEKFSGYEDLGAHYEQRPSAWVEPQGDWGQGKVVLVQLPTPNETHDNIVVFWTPVAPVTRETPLEMAYDVSFGKATLSQNPLGTVVNTFIGDGNRIGGGNVPQAYRIIIDFAGGPLSKMPPDAPISGQVTVLDNSDILEHFVEYHEQIQGWRLSILAKPQDKKPLHLRAFLKTESATLTETWTYRLPMNNNILAPEKE</sequence>
<keyword evidence="6" id="KW-0574">Periplasm</keyword>
<evidence type="ECO:0000256" key="4">
    <source>
        <dbReference type="ARBA" id="ARBA00015376"/>
    </source>
</evidence>
<dbReference type="InterPro" id="IPR011013">
    <property type="entry name" value="Gal_mutarotase_sf_dom"/>
</dbReference>
<dbReference type="InterPro" id="IPR014718">
    <property type="entry name" value="GH-type_carb-bd"/>
</dbReference>
<evidence type="ECO:0000256" key="7">
    <source>
        <dbReference type="SAM" id="SignalP"/>
    </source>
</evidence>
<comment type="pathway">
    <text evidence="2">Glycan metabolism; osmoregulated periplasmic glucan (OPG) biosynthesis.</text>
</comment>
<dbReference type="Gene3D" id="2.60.40.10">
    <property type="entry name" value="Immunoglobulins"/>
    <property type="match status" value="1"/>
</dbReference>
<reference evidence="9 10" key="1">
    <citation type="submission" date="2023-01" db="EMBL/GenBank/DDBJ databases">
        <title>Cultivation and genomic characterization of new, ubiquitous marine nitrite-oxidizing bacteria from the Nitrospirales.</title>
        <authorList>
            <person name="Mueller A.J."/>
            <person name="Daebeler A."/>
            <person name="Herbold C.W."/>
            <person name="Kirkegaard R.H."/>
            <person name="Daims H."/>
        </authorList>
    </citation>
    <scope>NUCLEOTIDE SEQUENCE [LARGE SCALE GENOMIC DNA]</scope>
    <source>
        <strain evidence="9 10">VA</strain>
    </source>
</reference>
<evidence type="ECO:0000256" key="3">
    <source>
        <dbReference type="ARBA" id="ARBA00009284"/>
    </source>
</evidence>
<dbReference type="InterPro" id="IPR014438">
    <property type="entry name" value="Glucan_biosyn_MdoG/MdoD"/>
</dbReference>
<dbReference type="Gene3D" id="2.70.98.10">
    <property type="match status" value="1"/>
</dbReference>
<evidence type="ECO:0000256" key="5">
    <source>
        <dbReference type="ARBA" id="ARBA00022729"/>
    </source>
</evidence>
<dbReference type="Pfam" id="PF04349">
    <property type="entry name" value="MdoG"/>
    <property type="match status" value="1"/>
</dbReference>
<accession>A0AA96GBS2</accession>